<evidence type="ECO:0000259" key="1">
    <source>
        <dbReference type="Pfam" id="PF04149"/>
    </source>
</evidence>
<dbReference type="EMBL" id="BMRG01000001">
    <property type="protein sequence ID" value="GGP37051.1"/>
    <property type="molecule type" value="Genomic_DNA"/>
</dbReference>
<dbReference type="RefSeq" id="WP_189221401.1">
    <property type="nucleotide sequence ID" value="NZ_BMRG01000001.1"/>
</dbReference>
<dbReference type="InterPro" id="IPR007278">
    <property type="entry name" value="DUF397"/>
</dbReference>
<reference evidence="2" key="1">
    <citation type="journal article" date="2014" name="Int. J. Syst. Evol. Microbiol.">
        <title>Complete genome sequence of Corynebacterium casei LMG S-19264T (=DSM 44701T), isolated from a smear-ripened cheese.</title>
        <authorList>
            <consortium name="US DOE Joint Genome Institute (JGI-PGF)"/>
            <person name="Walter F."/>
            <person name="Albersmeier A."/>
            <person name="Kalinowski J."/>
            <person name="Ruckert C."/>
        </authorList>
    </citation>
    <scope>NUCLEOTIDE SEQUENCE</scope>
    <source>
        <strain evidence="2">JCM 3313</strain>
    </source>
</reference>
<proteinExistence type="predicted"/>
<feature type="domain" description="DUF397" evidence="1">
    <location>
        <begin position="12"/>
        <end position="53"/>
    </location>
</feature>
<dbReference type="Pfam" id="PF04149">
    <property type="entry name" value="DUF397"/>
    <property type="match status" value="2"/>
</dbReference>
<evidence type="ECO:0000313" key="2">
    <source>
        <dbReference type="EMBL" id="GGP37051.1"/>
    </source>
</evidence>
<dbReference type="Proteomes" id="UP000639606">
    <property type="component" value="Unassembled WGS sequence"/>
</dbReference>
<accession>A0A918AH62</accession>
<dbReference type="AlphaFoldDB" id="A0A918AH62"/>
<evidence type="ECO:0000313" key="3">
    <source>
        <dbReference type="Proteomes" id="UP000639606"/>
    </source>
</evidence>
<keyword evidence="3" id="KW-1185">Reference proteome</keyword>
<protein>
    <submittedName>
        <fullName evidence="2">Toxin</fullName>
    </submittedName>
</protein>
<organism evidence="2 3">
    <name type="scientific">Saccharothrix coeruleofusca</name>
    <dbReference type="NCBI Taxonomy" id="33919"/>
    <lineage>
        <taxon>Bacteria</taxon>
        <taxon>Bacillati</taxon>
        <taxon>Actinomycetota</taxon>
        <taxon>Actinomycetes</taxon>
        <taxon>Pseudonocardiales</taxon>
        <taxon>Pseudonocardiaceae</taxon>
        <taxon>Saccharothrix</taxon>
    </lineage>
</organism>
<comment type="caution">
    <text evidence="2">The sequence shown here is derived from an EMBL/GenBank/DDBJ whole genome shotgun (WGS) entry which is preliminary data.</text>
</comment>
<reference evidence="2" key="2">
    <citation type="submission" date="2020-09" db="EMBL/GenBank/DDBJ databases">
        <authorList>
            <person name="Sun Q."/>
            <person name="Ohkuma M."/>
        </authorList>
    </citation>
    <scope>NUCLEOTIDE SEQUENCE</scope>
    <source>
        <strain evidence="2">JCM 3313</strain>
    </source>
</reference>
<gene>
    <name evidence="2" type="ORF">GCM10010185_05410</name>
</gene>
<sequence>MRTPEPDLTRVSWRKSSYSGGQGQCVEIARSGEWAAIRDSENTSVGAVIVSHDLLTAAWRKSSRSQNGSANCVELARTAADEYAVRDSKNPGGPVLRFGRARFASFLGSIRVDA</sequence>
<name>A0A918AH62_9PSEU</name>
<feature type="domain" description="DUF397" evidence="1">
    <location>
        <begin position="57"/>
        <end position="111"/>
    </location>
</feature>